<reference evidence="7 8" key="1">
    <citation type="submission" date="2016-10" db="EMBL/GenBank/DDBJ databases">
        <authorList>
            <person name="Varghese N."/>
            <person name="Submissions S."/>
        </authorList>
    </citation>
    <scope>NUCLEOTIDE SEQUENCE [LARGE SCALE GENOMIC DNA]</scope>
    <source>
        <strain evidence="7 8">CGMCC 1.6377</strain>
    </source>
</reference>
<dbReference type="OrthoDB" id="34275at2157"/>
<name>A0A1I3CHN6_9EURY</name>
<evidence type="ECO:0000256" key="1">
    <source>
        <dbReference type="ARBA" id="ARBA00005854"/>
    </source>
</evidence>
<evidence type="ECO:0000259" key="5">
    <source>
        <dbReference type="Pfam" id="PF00389"/>
    </source>
</evidence>
<keyword evidence="3" id="KW-0520">NAD</keyword>
<dbReference type="PANTHER" id="PTHR43761">
    <property type="entry name" value="D-ISOMER SPECIFIC 2-HYDROXYACID DEHYDROGENASE FAMILY PROTEIN (AFU_ORTHOLOGUE AFUA_1G13630)"/>
    <property type="match status" value="1"/>
</dbReference>
<accession>A0A1I3CHN6</accession>
<organism evidence="7 8">
    <name type="scientific">Halorubrum aquaticum</name>
    <dbReference type="NCBI Taxonomy" id="387340"/>
    <lineage>
        <taxon>Archaea</taxon>
        <taxon>Methanobacteriati</taxon>
        <taxon>Methanobacteriota</taxon>
        <taxon>Stenosarchaea group</taxon>
        <taxon>Halobacteria</taxon>
        <taxon>Halobacteriales</taxon>
        <taxon>Haloferacaceae</taxon>
        <taxon>Halorubrum</taxon>
    </lineage>
</organism>
<gene>
    <name evidence="7" type="ORF">SAMN04488066_1234</name>
</gene>
<dbReference type="InterPro" id="IPR050418">
    <property type="entry name" value="D-iso_2-hydroxyacid_DH_PdxB"/>
</dbReference>
<dbReference type="GO" id="GO:0051287">
    <property type="term" value="F:NAD binding"/>
    <property type="evidence" value="ECO:0007669"/>
    <property type="project" value="InterPro"/>
</dbReference>
<dbReference type="Proteomes" id="UP000323537">
    <property type="component" value="Unassembled WGS sequence"/>
</dbReference>
<evidence type="ECO:0000259" key="6">
    <source>
        <dbReference type="Pfam" id="PF02826"/>
    </source>
</evidence>
<dbReference type="Pfam" id="PF02826">
    <property type="entry name" value="2-Hacid_dh_C"/>
    <property type="match status" value="1"/>
</dbReference>
<dbReference type="Pfam" id="PF00389">
    <property type="entry name" value="2-Hacid_dh"/>
    <property type="match status" value="1"/>
</dbReference>
<dbReference type="InterPro" id="IPR006140">
    <property type="entry name" value="D-isomer_DH_NAD-bd"/>
</dbReference>
<keyword evidence="2 4" id="KW-0560">Oxidoreductase</keyword>
<dbReference type="AlphaFoldDB" id="A0A1I3CHN6"/>
<evidence type="ECO:0000256" key="3">
    <source>
        <dbReference type="ARBA" id="ARBA00023027"/>
    </source>
</evidence>
<dbReference type="PANTHER" id="PTHR43761:SF1">
    <property type="entry name" value="D-ISOMER SPECIFIC 2-HYDROXYACID DEHYDROGENASE CATALYTIC DOMAIN-CONTAINING PROTEIN-RELATED"/>
    <property type="match status" value="1"/>
</dbReference>
<dbReference type="GO" id="GO:0016616">
    <property type="term" value="F:oxidoreductase activity, acting on the CH-OH group of donors, NAD or NADP as acceptor"/>
    <property type="evidence" value="ECO:0007669"/>
    <property type="project" value="InterPro"/>
</dbReference>
<proteinExistence type="inferred from homology"/>
<comment type="similarity">
    <text evidence="1 4">Belongs to the D-isomer specific 2-hydroxyacid dehydrogenase family.</text>
</comment>
<dbReference type="InterPro" id="IPR006139">
    <property type="entry name" value="D-isomer_2_OHA_DH_cat_dom"/>
</dbReference>
<dbReference type="SUPFAM" id="SSF51735">
    <property type="entry name" value="NAD(P)-binding Rossmann-fold domains"/>
    <property type="match status" value="1"/>
</dbReference>
<evidence type="ECO:0000256" key="2">
    <source>
        <dbReference type="ARBA" id="ARBA00023002"/>
    </source>
</evidence>
<dbReference type="Gene3D" id="3.40.50.720">
    <property type="entry name" value="NAD(P)-binding Rossmann-like Domain"/>
    <property type="match status" value="2"/>
</dbReference>
<feature type="domain" description="D-isomer specific 2-hydroxyacid dehydrogenase catalytic" evidence="5">
    <location>
        <begin position="30"/>
        <end position="325"/>
    </location>
</feature>
<dbReference type="InterPro" id="IPR036291">
    <property type="entry name" value="NAD(P)-bd_dom_sf"/>
</dbReference>
<feature type="domain" description="D-isomer specific 2-hydroxyacid dehydrogenase NAD-binding" evidence="6">
    <location>
        <begin position="119"/>
        <end position="294"/>
    </location>
</feature>
<keyword evidence="8" id="KW-1185">Reference proteome</keyword>
<dbReference type="EMBL" id="FOPZ01000023">
    <property type="protein sequence ID" value="SFH74008.1"/>
    <property type="molecule type" value="Genomic_DNA"/>
</dbReference>
<dbReference type="RefSeq" id="WP_149785489.1">
    <property type="nucleotide sequence ID" value="NZ_BAAADP010000003.1"/>
</dbReference>
<sequence>MMRVLLSASSMIDPDAYRERLSNALAEPVEIEVARLGSTERLIEAGTGFEDGAGFDAVVVDVDTPVTAEAVDALGDELAVVVRAAVGVDDVDVAAAADAGVTVTRVPEYCTDEVATHSLSLLLACLRSVTEYDDAVADGRWTWEDGRPIRRMSGSTIGLLSFGPIARRAAEQLSGFGAELVAYDPFVDGDRMDERGVEKVGFEALFDRSDHVAVYAPLTASTRGIVDADALSRLSAHSVVVNVGRGPVIDADALVEALESGAIKAAGLDVLAEEPPVDDPLVGRDDTVVTPHAAWYSEDAREELNRSAAADVAAVLTGEVPDGRVDPNADWL</sequence>
<protein>
    <submittedName>
        <fullName evidence="7">D-3-phosphoglycerate dehydrogenase</fullName>
    </submittedName>
</protein>
<evidence type="ECO:0000256" key="4">
    <source>
        <dbReference type="RuleBase" id="RU003719"/>
    </source>
</evidence>
<evidence type="ECO:0000313" key="7">
    <source>
        <dbReference type="EMBL" id="SFH74008.1"/>
    </source>
</evidence>
<dbReference type="SUPFAM" id="SSF52283">
    <property type="entry name" value="Formate/glycerate dehydrogenase catalytic domain-like"/>
    <property type="match status" value="1"/>
</dbReference>
<evidence type="ECO:0000313" key="8">
    <source>
        <dbReference type="Proteomes" id="UP000323537"/>
    </source>
</evidence>